<name>A0A0C2JVA6_THEKT</name>
<evidence type="ECO:0000313" key="1">
    <source>
        <dbReference type="EMBL" id="KII73358.1"/>
    </source>
</evidence>
<proteinExistence type="predicted"/>
<reference evidence="1 2" key="1">
    <citation type="journal article" date="2014" name="Genome Biol. Evol.">
        <title>The genome of the myxosporean Thelohanellus kitauei shows adaptations to nutrient acquisition within its fish host.</title>
        <authorList>
            <person name="Yang Y."/>
            <person name="Xiong J."/>
            <person name="Zhou Z."/>
            <person name="Huo F."/>
            <person name="Miao W."/>
            <person name="Ran C."/>
            <person name="Liu Y."/>
            <person name="Zhang J."/>
            <person name="Feng J."/>
            <person name="Wang M."/>
            <person name="Wang M."/>
            <person name="Wang L."/>
            <person name="Yao B."/>
        </authorList>
    </citation>
    <scope>NUCLEOTIDE SEQUENCE [LARGE SCALE GENOMIC DNA]</scope>
    <source>
        <strain evidence="1">Wuqing</strain>
    </source>
</reference>
<organism evidence="1 2">
    <name type="scientific">Thelohanellus kitauei</name>
    <name type="common">Myxosporean</name>
    <dbReference type="NCBI Taxonomy" id="669202"/>
    <lineage>
        <taxon>Eukaryota</taxon>
        <taxon>Metazoa</taxon>
        <taxon>Cnidaria</taxon>
        <taxon>Myxozoa</taxon>
        <taxon>Myxosporea</taxon>
        <taxon>Bivalvulida</taxon>
        <taxon>Platysporina</taxon>
        <taxon>Myxobolidae</taxon>
        <taxon>Thelohanellus</taxon>
    </lineage>
</organism>
<accession>A0A0C2JVA6</accession>
<protein>
    <submittedName>
        <fullName evidence="1">Uncharacterized protein</fullName>
    </submittedName>
</protein>
<dbReference type="EMBL" id="JWZT01000877">
    <property type="protein sequence ID" value="KII73358.1"/>
    <property type="molecule type" value="Genomic_DNA"/>
</dbReference>
<dbReference type="Proteomes" id="UP000031668">
    <property type="component" value="Unassembled WGS sequence"/>
</dbReference>
<keyword evidence="2" id="KW-1185">Reference proteome</keyword>
<evidence type="ECO:0000313" key="2">
    <source>
        <dbReference type="Proteomes" id="UP000031668"/>
    </source>
</evidence>
<gene>
    <name evidence="1" type="ORF">RF11_02345</name>
</gene>
<dbReference type="AlphaFoldDB" id="A0A0C2JVA6"/>
<sequence length="212" mass="25077">MVATFGFYDLGESFCQRNYVRHFGRHEEINLQAILKGYLNCTYENFWVRLVYVFVNRPLNESHIEAITTQVINESIDMNHCRLNPGYDEYRFEDANHFIKIMFPQEQIQKIFIKVLCVLENLRNQYEQLRKSIEGANILSDIHKIVREQINNYTIIKTPQEDILVGLVAFKPMFKELQHNVFLKSIVESTAQKPNSTSFEESSSEKHWMSKM</sequence>
<comment type="caution">
    <text evidence="1">The sequence shown here is derived from an EMBL/GenBank/DDBJ whole genome shotgun (WGS) entry which is preliminary data.</text>
</comment>